<proteinExistence type="predicted"/>
<name>A0A382C9L5_9ZZZZ</name>
<organism evidence="6">
    <name type="scientific">marine metagenome</name>
    <dbReference type="NCBI Taxonomy" id="408172"/>
    <lineage>
        <taxon>unclassified sequences</taxon>
        <taxon>metagenomes</taxon>
        <taxon>ecological metagenomes</taxon>
    </lineage>
</organism>
<keyword evidence="3" id="KW-0408">Iron</keyword>
<evidence type="ECO:0000259" key="5">
    <source>
        <dbReference type="Pfam" id="PF04055"/>
    </source>
</evidence>
<dbReference type="Gene3D" id="3.20.20.70">
    <property type="entry name" value="Aldolase class I"/>
    <property type="match status" value="1"/>
</dbReference>
<feature type="non-terminal residue" evidence="6">
    <location>
        <position position="259"/>
    </location>
</feature>
<accession>A0A382C9L5</accession>
<dbReference type="Pfam" id="PF04055">
    <property type="entry name" value="Radical_SAM"/>
    <property type="match status" value="1"/>
</dbReference>
<dbReference type="SFLD" id="SFLDS00029">
    <property type="entry name" value="Radical_SAM"/>
    <property type="match status" value="1"/>
</dbReference>
<evidence type="ECO:0000256" key="4">
    <source>
        <dbReference type="ARBA" id="ARBA00023014"/>
    </source>
</evidence>
<dbReference type="NCBIfam" id="NF033640">
    <property type="entry name" value="N_Twi_rSAM"/>
    <property type="match status" value="1"/>
</dbReference>
<evidence type="ECO:0000256" key="3">
    <source>
        <dbReference type="ARBA" id="ARBA00023004"/>
    </source>
</evidence>
<feature type="domain" description="Radical SAM core" evidence="5">
    <location>
        <begin position="83"/>
        <end position="237"/>
    </location>
</feature>
<gene>
    <name evidence="6" type="ORF">METZ01_LOCUS174817</name>
</gene>
<dbReference type="InterPro" id="IPR050377">
    <property type="entry name" value="Radical_SAM_PqqE_MftC-like"/>
</dbReference>
<keyword evidence="2" id="KW-0479">Metal-binding</keyword>
<dbReference type="SUPFAM" id="SSF102114">
    <property type="entry name" value="Radical SAM enzymes"/>
    <property type="match status" value="1"/>
</dbReference>
<dbReference type="PANTHER" id="PTHR11228:SF7">
    <property type="entry name" value="PQQA PEPTIDE CYCLASE"/>
    <property type="match status" value="1"/>
</dbReference>
<dbReference type="SFLD" id="SFLDG01067">
    <property type="entry name" value="SPASM/twitch_domain_containing"/>
    <property type="match status" value="1"/>
</dbReference>
<dbReference type="GO" id="GO:0051536">
    <property type="term" value="F:iron-sulfur cluster binding"/>
    <property type="evidence" value="ECO:0007669"/>
    <property type="project" value="UniProtKB-KW"/>
</dbReference>
<dbReference type="AlphaFoldDB" id="A0A382C9L5"/>
<dbReference type="GO" id="GO:0046872">
    <property type="term" value="F:metal ion binding"/>
    <property type="evidence" value="ECO:0007669"/>
    <property type="project" value="UniProtKB-KW"/>
</dbReference>
<evidence type="ECO:0000313" key="6">
    <source>
        <dbReference type="EMBL" id="SVB21963.1"/>
    </source>
</evidence>
<keyword evidence="1" id="KW-0949">S-adenosyl-L-methionine</keyword>
<dbReference type="EMBL" id="UINC01033147">
    <property type="protein sequence ID" value="SVB21963.1"/>
    <property type="molecule type" value="Genomic_DNA"/>
</dbReference>
<sequence>MSSDRLEINGNKSINDYSLEDFWNCDQINEVRDALNNNEYHPNCKLCWTEEKIERNSKRVRDNKEHDKLLDNDLSQPQILDLNLGNKCNIACRTCGTHSSTGWLEEEIFFSNDWEKNEIRKRTDHTSKCFSKKNSIWNTLDKWQPKVKHFDFYGGEPMIIQEQWDLIEKSVDKGYAKHQRVHYNTNGTVFRTEYLQWLKEFGWVDIQFSIDGIKDRFEFMRYPAKWKRVFNNIKKYMALRDEQPETVSAGVCLTISNFN</sequence>
<evidence type="ECO:0000256" key="2">
    <source>
        <dbReference type="ARBA" id="ARBA00022723"/>
    </source>
</evidence>
<reference evidence="6" key="1">
    <citation type="submission" date="2018-05" db="EMBL/GenBank/DDBJ databases">
        <authorList>
            <person name="Lanie J.A."/>
            <person name="Ng W.-L."/>
            <person name="Kazmierczak K.M."/>
            <person name="Andrzejewski T.M."/>
            <person name="Davidsen T.M."/>
            <person name="Wayne K.J."/>
            <person name="Tettelin H."/>
            <person name="Glass J.I."/>
            <person name="Rusch D."/>
            <person name="Podicherti R."/>
            <person name="Tsui H.-C.T."/>
            <person name="Winkler M.E."/>
        </authorList>
    </citation>
    <scope>NUCLEOTIDE SEQUENCE</scope>
</reference>
<protein>
    <recommendedName>
        <fullName evidence="5">Radical SAM core domain-containing protein</fullName>
    </recommendedName>
</protein>
<dbReference type="GO" id="GO:0003824">
    <property type="term" value="F:catalytic activity"/>
    <property type="evidence" value="ECO:0007669"/>
    <property type="project" value="InterPro"/>
</dbReference>
<dbReference type="PANTHER" id="PTHR11228">
    <property type="entry name" value="RADICAL SAM DOMAIN PROTEIN"/>
    <property type="match status" value="1"/>
</dbReference>
<dbReference type="InterPro" id="IPR007197">
    <property type="entry name" value="rSAM"/>
</dbReference>
<keyword evidence="4" id="KW-0411">Iron-sulfur</keyword>
<dbReference type="InterPro" id="IPR013785">
    <property type="entry name" value="Aldolase_TIM"/>
</dbReference>
<dbReference type="InterPro" id="IPR058240">
    <property type="entry name" value="rSAM_sf"/>
</dbReference>
<evidence type="ECO:0000256" key="1">
    <source>
        <dbReference type="ARBA" id="ARBA00022691"/>
    </source>
</evidence>
<dbReference type="CDD" id="cd01335">
    <property type="entry name" value="Radical_SAM"/>
    <property type="match status" value="1"/>
</dbReference>